<dbReference type="GeneID" id="116413000"/>
<dbReference type="RefSeq" id="XP_031765379.2">
    <property type="nucleotide sequence ID" value="XM_031909519.2"/>
</dbReference>
<dbReference type="InParanoid" id="A0A6J3C366"/>
<feature type="transmembrane region" description="Helical" evidence="1">
    <location>
        <begin position="37"/>
        <end position="58"/>
    </location>
</feature>
<gene>
    <name evidence="3" type="primary">LOC116413000</name>
</gene>
<organism evidence="2 3">
    <name type="scientific">Galleria mellonella</name>
    <name type="common">Greater wax moth</name>
    <dbReference type="NCBI Taxonomy" id="7137"/>
    <lineage>
        <taxon>Eukaryota</taxon>
        <taxon>Metazoa</taxon>
        <taxon>Ecdysozoa</taxon>
        <taxon>Arthropoda</taxon>
        <taxon>Hexapoda</taxon>
        <taxon>Insecta</taxon>
        <taxon>Pterygota</taxon>
        <taxon>Neoptera</taxon>
        <taxon>Endopterygota</taxon>
        <taxon>Lepidoptera</taxon>
        <taxon>Glossata</taxon>
        <taxon>Ditrysia</taxon>
        <taxon>Pyraloidea</taxon>
        <taxon>Pyralidae</taxon>
        <taxon>Galleriinae</taxon>
        <taxon>Galleria</taxon>
    </lineage>
</organism>
<dbReference type="AlphaFoldDB" id="A0A6J3C366"/>
<accession>A0A6J3C366</accession>
<evidence type="ECO:0000313" key="3">
    <source>
        <dbReference type="RefSeq" id="XP_031765379.2"/>
    </source>
</evidence>
<proteinExistence type="predicted"/>
<keyword evidence="1" id="KW-1133">Transmembrane helix</keyword>
<keyword evidence="2" id="KW-1185">Reference proteome</keyword>
<evidence type="ECO:0000256" key="1">
    <source>
        <dbReference type="SAM" id="Phobius"/>
    </source>
</evidence>
<keyword evidence="1" id="KW-0812">Transmembrane</keyword>
<name>A0A6J3C366_GALME</name>
<dbReference type="Proteomes" id="UP001652740">
    <property type="component" value="Unplaced"/>
</dbReference>
<protein>
    <submittedName>
        <fullName evidence="3">Uncharacterized protein LOC116413000</fullName>
    </submittedName>
</protein>
<reference evidence="3" key="1">
    <citation type="submission" date="2025-08" db="UniProtKB">
        <authorList>
            <consortium name="RefSeq"/>
        </authorList>
    </citation>
    <scope>IDENTIFICATION</scope>
    <source>
        <tissue evidence="3">Whole larvae</tissue>
    </source>
</reference>
<dbReference type="KEGG" id="gmw:116413000"/>
<sequence>MEYHGRRNRRGRRYSRVNPTAPFNAIISPQTSKPWSFLSGLYSLFVMTCLIAIIYLMLEYHCSICNKKYNFNHIHMSIDDISKNLTQMKNNYYDLETKISKFSQDLPKIEGQIEILEALANTIETSNLVWDPKMQFALPKIDITRYVVPSAEVVKNISKITEKEYKYPKKECKVSNKD</sequence>
<keyword evidence="1" id="KW-0472">Membrane</keyword>
<evidence type="ECO:0000313" key="2">
    <source>
        <dbReference type="Proteomes" id="UP001652740"/>
    </source>
</evidence>